<keyword evidence="4" id="KW-1185">Reference proteome</keyword>
<name>A0A4R4WTY7_9ACTN</name>
<dbReference type="Proteomes" id="UP000294543">
    <property type="component" value="Unassembled WGS sequence"/>
</dbReference>
<proteinExistence type="predicted"/>
<dbReference type="SMART" id="SM00530">
    <property type="entry name" value="HTH_XRE"/>
    <property type="match status" value="1"/>
</dbReference>
<feature type="compositionally biased region" description="Basic and acidic residues" evidence="1">
    <location>
        <begin position="133"/>
        <end position="154"/>
    </location>
</feature>
<feature type="region of interest" description="Disordered" evidence="1">
    <location>
        <begin position="87"/>
        <end position="166"/>
    </location>
</feature>
<dbReference type="AlphaFoldDB" id="A0A4R4WTY7"/>
<dbReference type="CDD" id="cd00093">
    <property type="entry name" value="HTH_XRE"/>
    <property type="match status" value="1"/>
</dbReference>
<dbReference type="EMBL" id="SMKP01000039">
    <property type="protein sequence ID" value="TDD21091.1"/>
    <property type="molecule type" value="Genomic_DNA"/>
</dbReference>
<dbReference type="Pfam" id="PF13560">
    <property type="entry name" value="HTH_31"/>
    <property type="match status" value="1"/>
</dbReference>
<organism evidence="3 4">
    <name type="scientific">Nonomuraea diastatica</name>
    <dbReference type="NCBI Taxonomy" id="1848329"/>
    <lineage>
        <taxon>Bacteria</taxon>
        <taxon>Bacillati</taxon>
        <taxon>Actinomycetota</taxon>
        <taxon>Actinomycetes</taxon>
        <taxon>Streptosporangiales</taxon>
        <taxon>Streptosporangiaceae</taxon>
        <taxon>Nonomuraea</taxon>
    </lineage>
</organism>
<evidence type="ECO:0000259" key="2">
    <source>
        <dbReference type="SMART" id="SM00530"/>
    </source>
</evidence>
<dbReference type="GO" id="GO:0003677">
    <property type="term" value="F:DNA binding"/>
    <property type="evidence" value="ECO:0007669"/>
    <property type="project" value="InterPro"/>
</dbReference>
<protein>
    <submittedName>
        <fullName evidence="3">XRE family transcriptional regulator</fullName>
    </submittedName>
</protein>
<dbReference type="InterPro" id="IPR001387">
    <property type="entry name" value="Cro/C1-type_HTH"/>
</dbReference>
<dbReference type="SUPFAM" id="SSF47413">
    <property type="entry name" value="lambda repressor-like DNA-binding domains"/>
    <property type="match status" value="1"/>
</dbReference>
<reference evidence="3 4" key="1">
    <citation type="submission" date="2019-03" db="EMBL/GenBank/DDBJ databases">
        <title>Draft genome sequences of novel Actinobacteria.</title>
        <authorList>
            <person name="Sahin N."/>
            <person name="Ay H."/>
            <person name="Saygin H."/>
        </authorList>
    </citation>
    <scope>NUCLEOTIDE SEQUENCE [LARGE SCALE GENOMIC DNA]</scope>
    <source>
        <strain evidence="3 4">KC712</strain>
    </source>
</reference>
<comment type="caution">
    <text evidence="3">The sequence shown here is derived from an EMBL/GenBank/DDBJ whole genome shotgun (WGS) entry which is preliminary data.</text>
</comment>
<evidence type="ECO:0000313" key="3">
    <source>
        <dbReference type="EMBL" id="TDD21091.1"/>
    </source>
</evidence>
<evidence type="ECO:0000256" key="1">
    <source>
        <dbReference type="SAM" id="MobiDB-lite"/>
    </source>
</evidence>
<sequence length="221" mass="24181">MNPALRRRKLAAELRRLREDAGLHGVQVARSSRWSTSKISRLETGQVATSAKDVARLLKRSGADDELSGLLLELAGGEAKFARTVGMAPPGKIERRTRARPAPAARAHEGSASGLFRRARRGGAAPPLRKGGRQGDARPDESSRQALRPAEHHRPGASSGGAASDRHRQLHAVRLTLRACAGEHLRRSRLLREPPLLHAVEDEETVLRYSLVINESLKRRP</sequence>
<gene>
    <name evidence="3" type="ORF">E1294_15995</name>
</gene>
<feature type="compositionally biased region" description="Low complexity" evidence="1">
    <location>
        <begin position="100"/>
        <end position="129"/>
    </location>
</feature>
<dbReference type="Gene3D" id="1.10.260.40">
    <property type="entry name" value="lambda repressor-like DNA-binding domains"/>
    <property type="match status" value="1"/>
</dbReference>
<accession>A0A4R4WTY7</accession>
<evidence type="ECO:0000313" key="4">
    <source>
        <dbReference type="Proteomes" id="UP000294543"/>
    </source>
</evidence>
<feature type="domain" description="HTH cro/C1-type" evidence="2">
    <location>
        <begin position="13"/>
        <end position="68"/>
    </location>
</feature>
<dbReference type="InterPro" id="IPR010982">
    <property type="entry name" value="Lambda_DNA-bd_dom_sf"/>
</dbReference>